<comment type="caution">
    <text evidence="2">The sequence shown here is derived from an EMBL/GenBank/DDBJ whole genome shotgun (WGS) entry which is preliminary data.</text>
</comment>
<proteinExistence type="predicted"/>
<accession>A0A699YQE3</accession>
<gene>
    <name evidence="2" type="ORF">HaLaN_05238</name>
</gene>
<name>A0A699YQE3_HAELA</name>
<protein>
    <submittedName>
        <fullName evidence="2">Uncharacterized protein</fullName>
    </submittedName>
</protein>
<organism evidence="2 3">
    <name type="scientific">Haematococcus lacustris</name>
    <name type="common">Green alga</name>
    <name type="synonym">Haematococcus pluvialis</name>
    <dbReference type="NCBI Taxonomy" id="44745"/>
    <lineage>
        <taxon>Eukaryota</taxon>
        <taxon>Viridiplantae</taxon>
        <taxon>Chlorophyta</taxon>
        <taxon>core chlorophytes</taxon>
        <taxon>Chlorophyceae</taxon>
        <taxon>CS clade</taxon>
        <taxon>Chlamydomonadales</taxon>
        <taxon>Haematococcaceae</taxon>
        <taxon>Haematococcus</taxon>
    </lineage>
</organism>
<reference evidence="2 3" key="1">
    <citation type="submission" date="2020-02" db="EMBL/GenBank/DDBJ databases">
        <title>Draft genome sequence of Haematococcus lacustris strain NIES-144.</title>
        <authorList>
            <person name="Morimoto D."/>
            <person name="Nakagawa S."/>
            <person name="Yoshida T."/>
            <person name="Sawayama S."/>
        </authorList>
    </citation>
    <scope>NUCLEOTIDE SEQUENCE [LARGE SCALE GENOMIC DNA]</scope>
    <source>
        <strain evidence="2 3">NIES-144</strain>
    </source>
</reference>
<feature type="region of interest" description="Disordered" evidence="1">
    <location>
        <begin position="37"/>
        <end position="68"/>
    </location>
</feature>
<dbReference type="AlphaFoldDB" id="A0A699YQE3"/>
<evidence type="ECO:0000256" key="1">
    <source>
        <dbReference type="SAM" id="MobiDB-lite"/>
    </source>
</evidence>
<keyword evidence="3" id="KW-1185">Reference proteome</keyword>
<dbReference type="EMBL" id="BLLF01000279">
    <property type="protein sequence ID" value="GFH09998.1"/>
    <property type="molecule type" value="Genomic_DNA"/>
</dbReference>
<evidence type="ECO:0000313" key="2">
    <source>
        <dbReference type="EMBL" id="GFH09998.1"/>
    </source>
</evidence>
<feature type="compositionally biased region" description="Basic and acidic residues" evidence="1">
    <location>
        <begin position="37"/>
        <end position="62"/>
    </location>
</feature>
<sequence>MSIPLETTLWRASGAIGLLGRTLPLTGLHHIRYHWSAKESEESSGREAAHDRGCNAAHEQKIMSKPQASASQPCQSMFEGVGSFQCEIAVEAHALAGCRAPTLPRYTKEEGLASPPEVRG</sequence>
<evidence type="ECO:0000313" key="3">
    <source>
        <dbReference type="Proteomes" id="UP000485058"/>
    </source>
</evidence>
<dbReference type="Proteomes" id="UP000485058">
    <property type="component" value="Unassembled WGS sequence"/>
</dbReference>